<protein>
    <submittedName>
        <fullName evidence="1">Uncharacterized protein</fullName>
    </submittedName>
</protein>
<organism evidence="1 2">
    <name type="scientific">Aeromonas veronii</name>
    <dbReference type="NCBI Taxonomy" id="654"/>
    <lineage>
        <taxon>Bacteria</taxon>
        <taxon>Pseudomonadati</taxon>
        <taxon>Pseudomonadota</taxon>
        <taxon>Gammaproteobacteria</taxon>
        <taxon>Aeromonadales</taxon>
        <taxon>Aeromonadaceae</taxon>
        <taxon>Aeromonas</taxon>
    </lineage>
</organism>
<dbReference type="EMBL" id="CABWLC010000012">
    <property type="protein sequence ID" value="VXA84765.1"/>
    <property type="molecule type" value="Genomic_DNA"/>
</dbReference>
<dbReference type="Proteomes" id="UP000439123">
    <property type="component" value="Unassembled WGS sequence"/>
</dbReference>
<accession>A0A653KZD6</accession>
<dbReference type="AlphaFoldDB" id="A0A653KZD6"/>
<evidence type="ECO:0000313" key="1">
    <source>
        <dbReference type="EMBL" id="VXA84765.1"/>
    </source>
</evidence>
<name>A0A653KZD6_AERVE</name>
<evidence type="ECO:0000313" key="2">
    <source>
        <dbReference type="Proteomes" id="UP000439123"/>
    </source>
</evidence>
<proteinExistence type="predicted"/>
<reference evidence="1 2" key="1">
    <citation type="submission" date="2019-10" db="EMBL/GenBank/DDBJ databases">
        <authorList>
            <person name="Karimi E."/>
        </authorList>
    </citation>
    <scope>NUCLEOTIDE SEQUENCE [LARGE SCALE GENOMIC DNA]</scope>
    <source>
        <strain evidence="1">Aeromonas sp. 8C</strain>
    </source>
</reference>
<sequence>MPYSLIGSAITAGEGRYCNLMEGCRVALRTQLGWFAIYSQCDADHIFGFCSLPVEK</sequence>
<gene>
    <name evidence="1" type="ORF">AERO8C_20031</name>
</gene>